<dbReference type="CTD" id="20250319"/>
<dbReference type="PROSITE" id="PS50209">
    <property type="entry name" value="CARD"/>
    <property type="match status" value="1"/>
</dbReference>
<dbReference type="GO" id="GO:0002020">
    <property type="term" value="F:protease binding"/>
    <property type="evidence" value="ECO:0007669"/>
    <property type="project" value="InterPro"/>
</dbReference>
<dbReference type="GO" id="GO:0042981">
    <property type="term" value="P:regulation of apoptotic process"/>
    <property type="evidence" value="ECO:0007669"/>
    <property type="project" value="InterPro"/>
</dbReference>
<dbReference type="PANTHER" id="PTHR15034:SF5">
    <property type="entry name" value="DEATH DOMAIN-CONTAINING PROTEIN CRADD"/>
    <property type="match status" value="1"/>
</dbReference>
<dbReference type="Gene3D" id="1.10.533.10">
    <property type="entry name" value="Death Domain, Fas"/>
    <property type="match status" value="2"/>
</dbReference>
<dbReference type="Gene3D" id="1.25.40.10">
    <property type="entry name" value="Tetratricopeptide repeat domain"/>
    <property type="match status" value="1"/>
</dbReference>
<dbReference type="SUPFAM" id="SSF47986">
    <property type="entry name" value="DEATH domain"/>
    <property type="match status" value="2"/>
</dbReference>
<accession>V3ZJ86</accession>
<evidence type="ECO:0000313" key="3">
    <source>
        <dbReference type="EMBL" id="ESO82405.1"/>
    </source>
</evidence>
<dbReference type="Proteomes" id="UP000030746">
    <property type="component" value="Unassembled WGS sequence"/>
</dbReference>
<dbReference type="PANTHER" id="PTHR15034">
    <property type="entry name" value="DEATH DOMAIN-CONTAINING PROTEIN CRADD"/>
    <property type="match status" value="1"/>
</dbReference>
<dbReference type="InterPro" id="IPR011990">
    <property type="entry name" value="TPR-like_helical_dom_sf"/>
</dbReference>
<evidence type="ECO:0000313" key="4">
    <source>
        <dbReference type="Proteomes" id="UP000030746"/>
    </source>
</evidence>
<sequence>MQSFIIHNIVLGVSNDIYVMLYKITGFRTFVGEELLMDTDNEDILRRNRTQLINDLEPNHVLGKLYEDGVLTENDCEGIRNISTQKLRCQELLALLPTRGNAAYGSFRQALEDNGYRHILNVLPKTATYDADKPTTKQREGVCEECADVIPKTTSHPGLRGIFNKHCCRLRRSLEPVDVIDYLFQERVLKDHEYDSVRVAPTRRQRCVVFFQIISKSNHPSLVHIIKSSFAKKYSFILKYLEEAGTNQGDEESEPEHYARDLNNESLKTVLNNESENRTQSDADDEPNPCSRAQKQNGCTEIIFDKESDIPGDKAPLTESKFINQTVAIKETHSCNNGPNFSLGDPEHLAISQNGGVLDRKLLVAFNSLSSYINQGQYDKFESYSFRIRQFYHSNPDMMCLLGYLHASRDLYKSDFDSAKKHIDDSLALVPQTTNGKYFTLELFGAKTRMYISRKKVEKLQSTLDDAKMIIESDPVGCTGRAAGWLYMNDARNITAQITMLNFNNQRNVKLYEMLHNQAEASFQKALSNFQRDGGKDGPFGFGYALCRLAILLLRCGDNGLTMGHLDVPILDVKRAGGYIQQLEDSPSAIPKILEVHFLLAKCDYQFRRNNPIRSLEHAEAAHELATVLNMQEFIDHAHNRLVYLRTKTPLMIEEVHDDEIDRFLFPPGVSDADASMSSD</sequence>
<gene>
    <name evidence="3" type="ORF">LOTGIDRAFT_237010</name>
</gene>
<dbReference type="AlphaFoldDB" id="V3ZJ86"/>
<dbReference type="OrthoDB" id="6109927at2759"/>
<dbReference type="EMBL" id="KB203918">
    <property type="protein sequence ID" value="ESO82405.1"/>
    <property type="molecule type" value="Genomic_DNA"/>
</dbReference>
<dbReference type="SMART" id="SM00114">
    <property type="entry name" value="CARD"/>
    <property type="match status" value="1"/>
</dbReference>
<dbReference type="HOGENOM" id="CLU_404557_0_0_1"/>
<dbReference type="GeneID" id="20250319"/>
<evidence type="ECO:0000259" key="2">
    <source>
        <dbReference type="PROSITE" id="PS50209"/>
    </source>
</evidence>
<dbReference type="InterPro" id="IPR001315">
    <property type="entry name" value="CARD"/>
</dbReference>
<dbReference type="CDD" id="cd01671">
    <property type="entry name" value="CARD"/>
    <property type="match status" value="2"/>
</dbReference>
<dbReference type="Pfam" id="PF00619">
    <property type="entry name" value="CARD"/>
    <property type="match status" value="2"/>
</dbReference>
<dbReference type="KEGG" id="lgi:LOTGIDRAFT_237010"/>
<dbReference type="RefSeq" id="XP_009066909.1">
    <property type="nucleotide sequence ID" value="XM_009068661.1"/>
</dbReference>
<feature type="domain" description="CARD" evidence="2">
    <location>
        <begin position="37"/>
        <end position="126"/>
    </location>
</feature>
<dbReference type="GO" id="GO:0070513">
    <property type="term" value="F:death domain binding"/>
    <property type="evidence" value="ECO:0007669"/>
    <property type="project" value="InterPro"/>
</dbReference>
<name>V3ZJ86_LOTGI</name>
<dbReference type="OMA" id="TIEPRCE"/>
<proteinExistence type="predicted"/>
<protein>
    <recommendedName>
        <fullName evidence="2">CARD domain-containing protein</fullName>
    </recommendedName>
</protein>
<reference evidence="3 4" key="1">
    <citation type="journal article" date="2013" name="Nature">
        <title>Insights into bilaterian evolution from three spiralian genomes.</title>
        <authorList>
            <person name="Simakov O."/>
            <person name="Marletaz F."/>
            <person name="Cho S.J."/>
            <person name="Edsinger-Gonzales E."/>
            <person name="Havlak P."/>
            <person name="Hellsten U."/>
            <person name="Kuo D.H."/>
            <person name="Larsson T."/>
            <person name="Lv J."/>
            <person name="Arendt D."/>
            <person name="Savage R."/>
            <person name="Osoegawa K."/>
            <person name="de Jong P."/>
            <person name="Grimwood J."/>
            <person name="Chapman J.A."/>
            <person name="Shapiro H."/>
            <person name="Aerts A."/>
            <person name="Otillar R.P."/>
            <person name="Terry A.Y."/>
            <person name="Boore J.L."/>
            <person name="Grigoriev I.V."/>
            <person name="Lindberg D.R."/>
            <person name="Seaver E.C."/>
            <person name="Weisblat D.A."/>
            <person name="Putnam N.H."/>
            <person name="Rokhsar D.S."/>
        </authorList>
    </citation>
    <scope>NUCLEOTIDE SEQUENCE [LARGE SCALE GENOMIC DNA]</scope>
</reference>
<feature type="region of interest" description="Disordered" evidence="1">
    <location>
        <begin position="274"/>
        <end position="294"/>
    </location>
</feature>
<dbReference type="InterPro" id="IPR037939">
    <property type="entry name" value="CRADD"/>
</dbReference>
<dbReference type="InterPro" id="IPR011029">
    <property type="entry name" value="DEATH-like_dom_sf"/>
</dbReference>
<organism evidence="3 4">
    <name type="scientific">Lottia gigantea</name>
    <name type="common">Giant owl limpet</name>
    <dbReference type="NCBI Taxonomy" id="225164"/>
    <lineage>
        <taxon>Eukaryota</taxon>
        <taxon>Metazoa</taxon>
        <taxon>Spiralia</taxon>
        <taxon>Lophotrochozoa</taxon>
        <taxon>Mollusca</taxon>
        <taxon>Gastropoda</taxon>
        <taxon>Patellogastropoda</taxon>
        <taxon>Lottioidea</taxon>
        <taxon>Lottiidae</taxon>
        <taxon>Lottia</taxon>
    </lineage>
</organism>
<evidence type="ECO:0000256" key="1">
    <source>
        <dbReference type="SAM" id="MobiDB-lite"/>
    </source>
</evidence>
<keyword evidence="4" id="KW-1185">Reference proteome</keyword>